<evidence type="ECO:0000256" key="1">
    <source>
        <dbReference type="ARBA" id="ARBA00009437"/>
    </source>
</evidence>
<dbReference type="PROSITE" id="PS50931">
    <property type="entry name" value="HTH_LYSR"/>
    <property type="match status" value="1"/>
</dbReference>
<evidence type="ECO:0000259" key="5">
    <source>
        <dbReference type="PROSITE" id="PS50931"/>
    </source>
</evidence>
<dbReference type="PANTHER" id="PTHR30419">
    <property type="entry name" value="HTH-TYPE TRANSCRIPTIONAL REGULATOR YBHD"/>
    <property type="match status" value="1"/>
</dbReference>
<evidence type="ECO:0000313" key="6">
    <source>
        <dbReference type="EMBL" id="TSH96786.1"/>
    </source>
</evidence>
<evidence type="ECO:0000256" key="2">
    <source>
        <dbReference type="ARBA" id="ARBA00023015"/>
    </source>
</evidence>
<dbReference type="Pfam" id="PF03466">
    <property type="entry name" value="LysR_substrate"/>
    <property type="match status" value="1"/>
</dbReference>
<dbReference type="CDD" id="cd05466">
    <property type="entry name" value="PBP2_LTTR_substrate"/>
    <property type="match status" value="1"/>
</dbReference>
<accession>A0A556AV34</accession>
<dbReference type="SUPFAM" id="SSF46785">
    <property type="entry name" value="Winged helix' DNA-binding domain"/>
    <property type="match status" value="1"/>
</dbReference>
<keyword evidence="3" id="KW-0238">DNA-binding</keyword>
<dbReference type="InterPro" id="IPR000847">
    <property type="entry name" value="LysR_HTH_N"/>
</dbReference>
<proteinExistence type="inferred from homology"/>
<evidence type="ECO:0000256" key="4">
    <source>
        <dbReference type="ARBA" id="ARBA00023163"/>
    </source>
</evidence>
<dbReference type="EMBL" id="VLTJ01000013">
    <property type="protein sequence ID" value="TSH96786.1"/>
    <property type="molecule type" value="Genomic_DNA"/>
</dbReference>
<dbReference type="SUPFAM" id="SSF53850">
    <property type="entry name" value="Periplasmic binding protein-like II"/>
    <property type="match status" value="1"/>
</dbReference>
<evidence type="ECO:0000256" key="3">
    <source>
        <dbReference type="ARBA" id="ARBA00023125"/>
    </source>
</evidence>
<protein>
    <submittedName>
        <fullName evidence="6">LysR family transcriptional regulator</fullName>
    </submittedName>
</protein>
<dbReference type="GO" id="GO:0003700">
    <property type="term" value="F:DNA-binding transcription factor activity"/>
    <property type="evidence" value="ECO:0007669"/>
    <property type="project" value="InterPro"/>
</dbReference>
<comment type="similarity">
    <text evidence="1">Belongs to the LysR transcriptional regulatory family.</text>
</comment>
<dbReference type="InterPro" id="IPR005119">
    <property type="entry name" value="LysR_subst-bd"/>
</dbReference>
<keyword evidence="4" id="KW-0804">Transcription</keyword>
<dbReference type="FunFam" id="1.10.10.10:FF:000001">
    <property type="entry name" value="LysR family transcriptional regulator"/>
    <property type="match status" value="1"/>
</dbReference>
<name>A0A556AV34_9BURK</name>
<dbReference type="PRINTS" id="PR00039">
    <property type="entry name" value="HTHLYSR"/>
</dbReference>
<sequence length="376" mass="41652">MSIYSLLLDRSLSCACELRRLLRRPEALCVSVMVGGIAGRKEVVFFAVSDNLNRSMNEDTNLSLLRRLNLNHLVSFLTVAESQTFRGAAARLHISQSALSVQIQQLEEVLRVRLFHRTTRSMALTAEGKRLLPVARHVTREVTLVTGDFWEEAALQRGVASLAATPSMAAGLVPPVMKAVADEHPGIKIELLVKDSSNDVADAVRQGDADLGLLSFSEEPKDLAVTPLRQDELVAVVPNSYTRLARSRQVTLRQLARFPFLIQPRGGSFREVLDRHLREQEVTIDIHQEILQAEVLVGLVGHGLGVAVLLERALVPLNLEGCRVIRLRGVRPGRVGLVSSPRRFLSPAVELLRRVTEEVSNRAWVYPHRVVAAHAE</sequence>
<keyword evidence="2" id="KW-0805">Transcription regulation</keyword>
<dbReference type="OrthoDB" id="9789529at2"/>
<dbReference type="AlphaFoldDB" id="A0A556AV34"/>
<keyword evidence="7" id="KW-1185">Reference proteome</keyword>
<dbReference type="Proteomes" id="UP000318405">
    <property type="component" value="Unassembled WGS sequence"/>
</dbReference>
<dbReference type="GO" id="GO:0005829">
    <property type="term" value="C:cytosol"/>
    <property type="evidence" value="ECO:0007669"/>
    <property type="project" value="TreeGrafter"/>
</dbReference>
<evidence type="ECO:0000313" key="7">
    <source>
        <dbReference type="Proteomes" id="UP000318405"/>
    </source>
</evidence>
<reference evidence="6 7" key="1">
    <citation type="submission" date="2019-07" db="EMBL/GenBank/DDBJ databases">
        <title>Qingshengfaniella alkalisoli gen. nov., sp. nov., isolated from saline soil.</title>
        <authorList>
            <person name="Xu L."/>
            <person name="Huang X.-X."/>
            <person name="Sun J.-Q."/>
        </authorList>
    </citation>
    <scope>NUCLEOTIDE SEQUENCE [LARGE SCALE GENOMIC DNA]</scope>
    <source>
        <strain evidence="6 7">DSM 27279</strain>
    </source>
</reference>
<dbReference type="PANTHER" id="PTHR30419:SF30">
    <property type="entry name" value="LYSR FAMILY TRANSCRIPTIONAL REGULATOR"/>
    <property type="match status" value="1"/>
</dbReference>
<dbReference type="InterPro" id="IPR036390">
    <property type="entry name" value="WH_DNA-bd_sf"/>
</dbReference>
<dbReference type="GO" id="GO:0003677">
    <property type="term" value="F:DNA binding"/>
    <property type="evidence" value="ECO:0007669"/>
    <property type="project" value="UniProtKB-KW"/>
</dbReference>
<organism evidence="6 7">
    <name type="scientific">Verticiella sediminum</name>
    <dbReference type="NCBI Taxonomy" id="1247510"/>
    <lineage>
        <taxon>Bacteria</taxon>
        <taxon>Pseudomonadati</taxon>
        <taxon>Pseudomonadota</taxon>
        <taxon>Betaproteobacteria</taxon>
        <taxon>Burkholderiales</taxon>
        <taxon>Alcaligenaceae</taxon>
        <taxon>Verticiella</taxon>
    </lineage>
</organism>
<feature type="domain" description="HTH lysR-type" evidence="5">
    <location>
        <begin position="68"/>
        <end position="125"/>
    </location>
</feature>
<dbReference type="Gene3D" id="3.40.190.290">
    <property type="match status" value="1"/>
</dbReference>
<comment type="caution">
    <text evidence="6">The sequence shown here is derived from an EMBL/GenBank/DDBJ whole genome shotgun (WGS) entry which is preliminary data.</text>
</comment>
<dbReference type="InterPro" id="IPR050950">
    <property type="entry name" value="HTH-type_LysR_regulators"/>
</dbReference>
<dbReference type="InterPro" id="IPR036388">
    <property type="entry name" value="WH-like_DNA-bd_sf"/>
</dbReference>
<dbReference type="Pfam" id="PF00126">
    <property type="entry name" value="HTH_1"/>
    <property type="match status" value="1"/>
</dbReference>
<dbReference type="Gene3D" id="1.10.10.10">
    <property type="entry name" value="Winged helix-like DNA-binding domain superfamily/Winged helix DNA-binding domain"/>
    <property type="match status" value="1"/>
</dbReference>
<gene>
    <name evidence="6" type="ORF">FOZ76_08120</name>
</gene>